<accession>A0A9I9E4M6</accession>
<dbReference type="AlphaFoldDB" id="A0A9I9E4M6"/>
<reference evidence="1" key="1">
    <citation type="submission" date="2023-03" db="UniProtKB">
        <authorList>
            <consortium name="EnsemblPlants"/>
        </authorList>
    </citation>
    <scope>IDENTIFICATION</scope>
</reference>
<dbReference type="Gramene" id="MELO3C028680.2.1">
    <property type="protein sequence ID" value="MELO3C028680.2.1"/>
    <property type="gene ID" value="MELO3C028680.2"/>
</dbReference>
<proteinExistence type="predicted"/>
<organism evidence="1">
    <name type="scientific">Cucumis melo</name>
    <name type="common">Muskmelon</name>
    <dbReference type="NCBI Taxonomy" id="3656"/>
    <lineage>
        <taxon>Eukaryota</taxon>
        <taxon>Viridiplantae</taxon>
        <taxon>Streptophyta</taxon>
        <taxon>Embryophyta</taxon>
        <taxon>Tracheophyta</taxon>
        <taxon>Spermatophyta</taxon>
        <taxon>Magnoliopsida</taxon>
        <taxon>eudicotyledons</taxon>
        <taxon>Gunneridae</taxon>
        <taxon>Pentapetalae</taxon>
        <taxon>rosids</taxon>
        <taxon>fabids</taxon>
        <taxon>Cucurbitales</taxon>
        <taxon>Cucurbitaceae</taxon>
        <taxon>Benincaseae</taxon>
        <taxon>Cucumis</taxon>
    </lineage>
</organism>
<protein>
    <submittedName>
        <fullName evidence="1">Uncharacterized protein</fullName>
    </submittedName>
</protein>
<dbReference type="EnsemblPlants" id="MELO3C028680.2.1">
    <property type="protein sequence ID" value="MELO3C028680.2.1"/>
    <property type="gene ID" value="MELO3C028680.2"/>
</dbReference>
<name>A0A9I9E4M6_CUCME</name>
<evidence type="ECO:0000313" key="1">
    <source>
        <dbReference type="EnsemblPlants" id="MELO3C028680.2.1"/>
    </source>
</evidence>
<sequence length="101" mass="11402">MASKNIFGNINSIHQMITRGKDNYAHLFKSVSISASRCVGVIPKEKSEDDTAFEKQSILFALAVKGSMTLSLGKLIMNRDRARQRDIEFRSILFQVIDSEH</sequence>